<dbReference type="OrthoDB" id="3004525at2759"/>
<evidence type="ECO:0000313" key="3">
    <source>
        <dbReference type="Proteomes" id="UP000724874"/>
    </source>
</evidence>
<organism evidence="2 3">
    <name type="scientific">Gymnopilus junonius</name>
    <name type="common">Spectacular rustgill mushroom</name>
    <name type="synonym">Gymnopilus spectabilis subsp. junonius</name>
    <dbReference type="NCBI Taxonomy" id="109634"/>
    <lineage>
        <taxon>Eukaryota</taxon>
        <taxon>Fungi</taxon>
        <taxon>Dikarya</taxon>
        <taxon>Basidiomycota</taxon>
        <taxon>Agaricomycotina</taxon>
        <taxon>Agaricomycetes</taxon>
        <taxon>Agaricomycetidae</taxon>
        <taxon>Agaricales</taxon>
        <taxon>Agaricineae</taxon>
        <taxon>Hymenogastraceae</taxon>
        <taxon>Gymnopilus</taxon>
    </lineage>
</organism>
<reference evidence="2" key="1">
    <citation type="submission" date="2020-11" db="EMBL/GenBank/DDBJ databases">
        <authorList>
            <consortium name="DOE Joint Genome Institute"/>
            <person name="Ahrendt S."/>
            <person name="Riley R."/>
            <person name="Andreopoulos W."/>
            <person name="LaButti K."/>
            <person name="Pangilinan J."/>
            <person name="Ruiz-duenas F.J."/>
            <person name="Barrasa J.M."/>
            <person name="Sanchez-Garcia M."/>
            <person name="Camarero S."/>
            <person name="Miyauchi S."/>
            <person name="Serrano A."/>
            <person name="Linde D."/>
            <person name="Babiker R."/>
            <person name="Drula E."/>
            <person name="Ayuso-Fernandez I."/>
            <person name="Pacheco R."/>
            <person name="Padilla G."/>
            <person name="Ferreira P."/>
            <person name="Barriuso J."/>
            <person name="Kellner H."/>
            <person name="Castanera R."/>
            <person name="Alfaro M."/>
            <person name="Ramirez L."/>
            <person name="Pisabarro A.G."/>
            <person name="Kuo A."/>
            <person name="Tritt A."/>
            <person name="Lipzen A."/>
            <person name="He G."/>
            <person name="Yan M."/>
            <person name="Ng V."/>
            <person name="Cullen D."/>
            <person name="Martin F."/>
            <person name="Rosso M.-N."/>
            <person name="Henrissat B."/>
            <person name="Hibbett D."/>
            <person name="Martinez A.T."/>
            <person name="Grigoriev I.V."/>
        </authorList>
    </citation>
    <scope>NUCLEOTIDE SEQUENCE</scope>
    <source>
        <strain evidence="2">AH 44721</strain>
    </source>
</reference>
<dbReference type="InterPro" id="IPR041457">
    <property type="entry name" value="CxC2_KDZ-assoc"/>
</dbReference>
<sequence>FLDELLRWSGHGDFRSAEQCPDCLAWSVSSPAQPEYRCKECLVPDLTCSLCCVRRHRVHPFHQIEVRLHLCSRWDGHKFLTISLKSLGLKLQLNHAGSFCENPIPVHTNMLVLHTNGIHDVTICYCGCPRALPPNIQLLRRQLYPASHIKIKTCASFQLLEHLHKFTLTTKASTYDFYWALEKLTTNTGMGVPKSHYKLLFRMILQWCHLKMLKWAGRANDPTGVMA</sequence>
<protein>
    <recommendedName>
        <fullName evidence="1">CxC2-like cysteine cluster KDZ transposase-associated domain-containing protein</fullName>
    </recommendedName>
</protein>
<evidence type="ECO:0000313" key="2">
    <source>
        <dbReference type="EMBL" id="KAF8869055.1"/>
    </source>
</evidence>
<keyword evidence="3" id="KW-1185">Reference proteome</keyword>
<dbReference type="EMBL" id="JADNYJ010000502">
    <property type="protein sequence ID" value="KAF8869055.1"/>
    <property type="molecule type" value="Genomic_DNA"/>
</dbReference>
<evidence type="ECO:0000259" key="1">
    <source>
        <dbReference type="Pfam" id="PF18803"/>
    </source>
</evidence>
<dbReference type="Pfam" id="PF18803">
    <property type="entry name" value="CxC2"/>
    <property type="match status" value="1"/>
</dbReference>
<gene>
    <name evidence="2" type="ORF">CPB84DRAFT_1694913</name>
</gene>
<proteinExistence type="predicted"/>
<dbReference type="Proteomes" id="UP000724874">
    <property type="component" value="Unassembled WGS sequence"/>
</dbReference>
<dbReference type="AlphaFoldDB" id="A0A9P5N799"/>
<feature type="domain" description="CxC2-like cysteine cluster KDZ transposase-associated" evidence="1">
    <location>
        <begin position="84"/>
        <end position="189"/>
    </location>
</feature>
<name>A0A9P5N799_GYMJU</name>
<accession>A0A9P5N799</accession>
<feature type="non-terminal residue" evidence="2">
    <location>
        <position position="1"/>
    </location>
</feature>
<comment type="caution">
    <text evidence="2">The sequence shown here is derived from an EMBL/GenBank/DDBJ whole genome shotgun (WGS) entry which is preliminary data.</text>
</comment>